<dbReference type="Gene3D" id="3.30.1330.60">
    <property type="entry name" value="OmpA-like domain"/>
    <property type="match status" value="1"/>
</dbReference>
<dbReference type="AlphaFoldDB" id="A0A1T5APR3"/>
<evidence type="ECO:0000256" key="9">
    <source>
        <dbReference type="ARBA" id="ARBA00023237"/>
    </source>
</evidence>
<evidence type="ECO:0000256" key="1">
    <source>
        <dbReference type="ARBA" id="ARBA00004571"/>
    </source>
</evidence>
<feature type="region of interest" description="Disordered" evidence="11">
    <location>
        <begin position="422"/>
        <end position="445"/>
    </location>
</feature>
<evidence type="ECO:0000256" key="12">
    <source>
        <dbReference type="SAM" id="SignalP"/>
    </source>
</evidence>
<sequence length="453" mass="49113">MNLRFLKLSALALGLIVSSETFAQDSVSAPLAVPPVFSPASSFSTWSFGINAGVLAPTVIAGKNDFTKWKADLGYGAYIKKQIWPAFGIQANFLGGKLKADNSRDWGNGTAPVSPYTNYETLVKYSASLNAYWSLANIYWMNRTNVIQPYLTAGYGWMGYDVDITNSAGTTRFNPEATVHESFIPVGAGLKFGLSNNLMLDLGYQMNFVDGDNLDGYRAGPQSDKFSYTHIGLEFALGGKTKPALSSYNPVAALEADYIARNAALQADLAAERARNAAQLAQMNTDWARFKMDSDGDGVSDYFDKCPNTPAGTQVDGAGCEIKVTNTTVNPVRVVVTEEDRRVVAEAIKNLEFDFAKATIRPSSYPSLNRVADLLKSKDFSLKLAGHTDNVGSDAANLKLSKDRAESVKSYLVSQGANPSRIEATGYGESQPISSNKTASGRQNNRRVEFTLY</sequence>
<dbReference type="InterPro" id="IPR011250">
    <property type="entry name" value="OMP/PagP_B-barrel"/>
</dbReference>
<dbReference type="GO" id="GO:0006811">
    <property type="term" value="P:monoatomic ion transport"/>
    <property type="evidence" value="ECO:0007669"/>
    <property type="project" value="UniProtKB-KW"/>
</dbReference>
<keyword evidence="7" id="KW-0626">Porin</keyword>
<dbReference type="InterPro" id="IPR036737">
    <property type="entry name" value="OmpA-like_sf"/>
</dbReference>
<keyword evidence="5 12" id="KW-0732">Signal</keyword>
<dbReference type="Proteomes" id="UP000189981">
    <property type="component" value="Unassembled WGS sequence"/>
</dbReference>
<dbReference type="InterPro" id="IPR006664">
    <property type="entry name" value="OMP_bac"/>
</dbReference>
<accession>A0A1T5APR3</accession>
<dbReference type="GO" id="GO:0015288">
    <property type="term" value="F:porin activity"/>
    <property type="evidence" value="ECO:0007669"/>
    <property type="project" value="UniProtKB-KW"/>
</dbReference>
<dbReference type="Gene3D" id="4.10.1080.10">
    <property type="entry name" value="TSP type-3 repeat"/>
    <property type="match status" value="1"/>
</dbReference>
<dbReference type="SUPFAM" id="SSF103088">
    <property type="entry name" value="OmpA-like"/>
    <property type="match status" value="1"/>
</dbReference>
<keyword evidence="2" id="KW-0813">Transport</keyword>
<feature type="signal peptide" evidence="12">
    <location>
        <begin position="1"/>
        <end position="23"/>
    </location>
</feature>
<dbReference type="PRINTS" id="PR01021">
    <property type="entry name" value="OMPADOMAIN"/>
</dbReference>
<organism evidence="14 15">
    <name type="scientific">Daejeonella lutea</name>
    <dbReference type="NCBI Taxonomy" id="572036"/>
    <lineage>
        <taxon>Bacteria</taxon>
        <taxon>Pseudomonadati</taxon>
        <taxon>Bacteroidota</taxon>
        <taxon>Sphingobacteriia</taxon>
        <taxon>Sphingobacteriales</taxon>
        <taxon>Sphingobacteriaceae</taxon>
        <taxon>Daejeonella</taxon>
    </lineage>
</organism>
<dbReference type="CDD" id="cd07185">
    <property type="entry name" value="OmpA_C-like"/>
    <property type="match status" value="1"/>
</dbReference>
<evidence type="ECO:0000256" key="8">
    <source>
        <dbReference type="ARBA" id="ARBA00023136"/>
    </source>
</evidence>
<feature type="compositionally biased region" description="Polar residues" evidence="11">
    <location>
        <begin position="431"/>
        <end position="443"/>
    </location>
</feature>
<evidence type="ECO:0000256" key="6">
    <source>
        <dbReference type="ARBA" id="ARBA00023065"/>
    </source>
</evidence>
<comment type="subcellular location">
    <subcellularLocation>
        <location evidence="1">Cell outer membrane</location>
        <topology evidence="1">Multi-pass membrane protein</topology>
    </subcellularLocation>
</comment>
<evidence type="ECO:0000256" key="11">
    <source>
        <dbReference type="SAM" id="MobiDB-lite"/>
    </source>
</evidence>
<keyword evidence="15" id="KW-1185">Reference proteome</keyword>
<protein>
    <submittedName>
        <fullName evidence="14">OmpA-OmpF porin, OOP family</fullName>
    </submittedName>
</protein>
<dbReference type="PANTHER" id="PTHR30329:SF21">
    <property type="entry name" value="LIPOPROTEIN YIAD-RELATED"/>
    <property type="match status" value="1"/>
</dbReference>
<dbReference type="InterPro" id="IPR028974">
    <property type="entry name" value="TSP_type-3_rpt"/>
</dbReference>
<feature type="chain" id="PRO_5012301318" evidence="12">
    <location>
        <begin position="24"/>
        <end position="453"/>
    </location>
</feature>
<proteinExistence type="predicted"/>
<evidence type="ECO:0000313" key="15">
    <source>
        <dbReference type="Proteomes" id="UP000189981"/>
    </source>
</evidence>
<evidence type="ECO:0000256" key="7">
    <source>
        <dbReference type="ARBA" id="ARBA00023114"/>
    </source>
</evidence>
<evidence type="ECO:0000256" key="2">
    <source>
        <dbReference type="ARBA" id="ARBA00022448"/>
    </source>
</evidence>
<dbReference type="InterPro" id="IPR050330">
    <property type="entry name" value="Bact_OuterMem_StrucFunc"/>
</dbReference>
<dbReference type="EMBL" id="FUYR01000001">
    <property type="protein sequence ID" value="SKB36817.1"/>
    <property type="molecule type" value="Genomic_DNA"/>
</dbReference>
<dbReference type="SUPFAM" id="SSF56925">
    <property type="entry name" value="OMPA-like"/>
    <property type="match status" value="1"/>
</dbReference>
<evidence type="ECO:0000256" key="5">
    <source>
        <dbReference type="ARBA" id="ARBA00022729"/>
    </source>
</evidence>
<dbReference type="OrthoDB" id="1522982at2"/>
<evidence type="ECO:0000256" key="3">
    <source>
        <dbReference type="ARBA" id="ARBA00022452"/>
    </source>
</evidence>
<dbReference type="Pfam" id="PF00691">
    <property type="entry name" value="OmpA"/>
    <property type="match status" value="1"/>
</dbReference>
<gene>
    <name evidence="14" type="ORF">SAMN05661099_0922</name>
</gene>
<evidence type="ECO:0000313" key="14">
    <source>
        <dbReference type="EMBL" id="SKB36817.1"/>
    </source>
</evidence>
<keyword evidence="6" id="KW-0406">Ion transport</keyword>
<dbReference type="GO" id="GO:0009279">
    <property type="term" value="C:cell outer membrane"/>
    <property type="evidence" value="ECO:0007669"/>
    <property type="project" value="UniProtKB-SubCell"/>
</dbReference>
<keyword evidence="8 10" id="KW-0472">Membrane</keyword>
<dbReference type="GO" id="GO:0005509">
    <property type="term" value="F:calcium ion binding"/>
    <property type="evidence" value="ECO:0007669"/>
    <property type="project" value="InterPro"/>
</dbReference>
<keyword evidence="3" id="KW-1134">Transmembrane beta strand</keyword>
<reference evidence="15" key="1">
    <citation type="submission" date="2017-02" db="EMBL/GenBank/DDBJ databases">
        <authorList>
            <person name="Varghese N."/>
            <person name="Submissions S."/>
        </authorList>
    </citation>
    <scope>NUCLEOTIDE SEQUENCE [LARGE SCALE GENOMIC DNA]</scope>
    <source>
        <strain evidence="15">DSM 22385</strain>
    </source>
</reference>
<dbReference type="Pfam" id="PF13505">
    <property type="entry name" value="OMP_b-brl"/>
    <property type="match status" value="1"/>
</dbReference>
<dbReference type="GO" id="GO:0046930">
    <property type="term" value="C:pore complex"/>
    <property type="evidence" value="ECO:0007669"/>
    <property type="project" value="UniProtKB-KW"/>
</dbReference>
<keyword evidence="4" id="KW-0812">Transmembrane</keyword>
<dbReference type="InterPro" id="IPR027385">
    <property type="entry name" value="Beta-barrel_OMP"/>
</dbReference>
<dbReference type="PROSITE" id="PS51123">
    <property type="entry name" value="OMPA_2"/>
    <property type="match status" value="1"/>
</dbReference>
<dbReference type="Gene3D" id="2.40.160.20">
    <property type="match status" value="1"/>
</dbReference>
<dbReference type="InterPro" id="IPR006665">
    <property type="entry name" value="OmpA-like"/>
</dbReference>
<evidence type="ECO:0000259" key="13">
    <source>
        <dbReference type="PROSITE" id="PS51123"/>
    </source>
</evidence>
<evidence type="ECO:0000256" key="4">
    <source>
        <dbReference type="ARBA" id="ARBA00022692"/>
    </source>
</evidence>
<dbReference type="PANTHER" id="PTHR30329">
    <property type="entry name" value="STATOR ELEMENT OF FLAGELLAR MOTOR COMPLEX"/>
    <property type="match status" value="1"/>
</dbReference>
<dbReference type="SUPFAM" id="SSF103647">
    <property type="entry name" value="TSP type-3 repeat"/>
    <property type="match status" value="1"/>
</dbReference>
<feature type="domain" description="OmpA-like" evidence="13">
    <location>
        <begin position="340"/>
        <end position="453"/>
    </location>
</feature>
<name>A0A1T5APR3_9SPHI</name>
<dbReference type="RefSeq" id="WP_079701457.1">
    <property type="nucleotide sequence ID" value="NZ_FUYR01000001.1"/>
</dbReference>
<keyword evidence="9" id="KW-0998">Cell outer membrane</keyword>
<evidence type="ECO:0000256" key="10">
    <source>
        <dbReference type="PROSITE-ProRule" id="PRU00473"/>
    </source>
</evidence>
<dbReference type="STRING" id="572036.SAMN05661099_0922"/>